<dbReference type="Pfam" id="PF12833">
    <property type="entry name" value="HTH_18"/>
    <property type="match status" value="1"/>
</dbReference>
<dbReference type="InterPro" id="IPR009057">
    <property type="entry name" value="Homeodomain-like_sf"/>
</dbReference>
<dbReference type="Gene3D" id="1.10.10.60">
    <property type="entry name" value="Homeodomain-like"/>
    <property type="match status" value="2"/>
</dbReference>
<dbReference type="GO" id="GO:0043565">
    <property type="term" value="F:sequence-specific DNA binding"/>
    <property type="evidence" value="ECO:0007669"/>
    <property type="project" value="InterPro"/>
</dbReference>
<protein>
    <submittedName>
        <fullName evidence="5">Transcriptional regulator, AraC family</fullName>
    </submittedName>
</protein>
<dbReference type="Proteomes" id="UP000192940">
    <property type="component" value="Chromosome I"/>
</dbReference>
<evidence type="ECO:0000313" key="6">
    <source>
        <dbReference type="Proteomes" id="UP000192940"/>
    </source>
</evidence>
<keyword evidence="1" id="KW-0805">Transcription regulation</keyword>
<evidence type="ECO:0000256" key="1">
    <source>
        <dbReference type="ARBA" id="ARBA00023015"/>
    </source>
</evidence>
<dbReference type="EMBL" id="LT840184">
    <property type="protein sequence ID" value="SMF74429.1"/>
    <property type="molecule type" value="Genomic_DNA"/>
</dbReference>
<dbReference type="PROSITE" id="PS01124">
    <property type="entry name" value="HTH_ARAC_FAMILY_2"/>
    <property type="match status" value="1"/>
</dbReference>
<accession>A0A1X7GTR6</accession>
<sequence length="260" mass="29688">MNESHTEAVEKAILYMKDRLNEDITSRQLADFVGYSPYHFTRVFKSVTGITIRQYLSALRIESGKSHLLKEPSLLVKILYSIGFSSMGSFHTRFKQFVGLSPKRFRSSSESLHSYVSQYESTPLSLPQEQESLLPRIECHIKAPESFRGLIFVGLFPRPVPDQKPIAGTALNLRNRTCQFSGIPHGTYYLLAAGIPWSLNPRDYFLLDCSLRGKYETSILVDETTDMNLQLTLREPLPFDPPIVVNLPLLLFEKNKRKTK</sequence>
<dbReference type="STRING" id="1313296.SAMN05661091_1082"/>
<keyword evidence="6" id="KW-1185">Reference proteome</keyword>
<dbReference type="InterPro" id="IPR018062">
    <property type="entry name" value="HTH_AraC-typ_CS"/>
</dbReference>
<dbReference type="SMART" id="SM00342">
    <property type="entry name" value="HTH_ARAC"/>
    <property type="match status" value="1"/>
</dbReference>
<name>A0A1X7GTR6_9BACL</name>
<evidence type="ECO:0000313" key="5">
    <source>
        <dbReference type="EMBL" id="SMF74429.1"/>
    </source>
</evidence>
<proteinExistence type="predicted"/>
<keyword evidence="2" id="KW-0238">DNA-binding</keyword>
<organism evidence="5 6">
    <name type="scientific">Paenibacillus uliginis N3/975</name>
    <dbReference type="NCBI Taxonomy" id="1313296"/>
    <lineage>
        <taxon>Bacteria</taxon>
        <taxon>Bacillati</taxon>
        <taxon>Bacillota</taxon>
        <taxon>Bacilli</taxon>
        <taxon>Bacillales</taxon>
        <taxon>Paenibacillaceae</taxon>
        <taxon>Paenibacillus</taxon>
    </lineage>
</organism>
<dbReference type="GO" id="GO:0003700">
    <property type="term" value="F:DNA-binding transcription factor activity"/>
    <property type="evidence" value="ECO:0007669"/>
    <property type="project" value="InterPro"/>
</dbReference>
<gene>
    <name evidence="5" type="ORF">SAMN05661091_1082</name>
</gene>
<dbReference type="PROSITE" id="PS00041">
    <property type="entry name" value="HTH_ARAC_FAMILY_1"/>
    <property type="match status" value="1"/>
</dbReference>
<dbReference type="PANTHER" id="PTHR43280">
    <property type="entry name" value="ARAC-FAMILY TRANSCRIPTIONAL REGULATOR"/>
    <property type="match status" value="1"/>
</dbReference>
<evidence type="ECO:0000256" key="2">
    <source>
        <dbReference type="ARBA" id="ARBA00023125"/>
    </source>
</evidence>
<reference evidence="5 6" key="1">
    <citation type="submission" date="2017-04" db="EMBL/GenBank/DDBJ databases">
        <authorList>
            <person name="Afonso C.L."/>
            <person name="Miller P.J."/>
            <person name="Scott M.A."/>
            <person name="Spackman E."/>
            <person name="Goraichik I."/>
            <person name="Dimitrov K.M."/>
            <person name="Suarez D.L."/>
            <person name="Swayne D.E."/>
        </authorList>
    </citation>
    <scope>NUCLEOTIDE SEQUENCE [LARGE SCALE GENOMIC DNA]</scope>
    <source>
        <strain evidence="5 6">N3/975</strain>
    </source>
</reference>
<dbReference type="InterPro" id="IPR018060">
    <property type="entry name" value="HTH_AraC"/>
</dbReference>
<dbReference type="RefSeq" id="WP_208918087.1">
    <property type="nucleotide sequence ID" value="NZ_LT840184.1"/>
</dbReference>
<dbReference type="PANTHER" id="PTHR43280:SF28">
    <property type="entry name" value="HTH-TYPE TRANSCRIPTIONAL ACTIVATOR RHAS"/>
    <property type="match status" value="1"/>
</dbReference>
<dbReference type="AlphaFoldDB" id="A0A1X7GTR6"/>
<feature type="domain" description="HTH araC/xylS-type" evidence="4">
    <location>
        <begin position="10"/>
        <end position="108"/>
    </location>
</feature>
<evidence type="ECO:0000259" key="4">
    <source>
        <dbReference type="PROSITE" id="PS01124"/>
    </source>
</evidence>
<dbReference type="SUPFAM" id="SSF46689">
    <property type="entry name" value="Homeodomain-like"/>
    <property type="match status" value="2"/>
</dbReference>
<evidence type="ECO:0000256" key="3">
    <source>
        <dbReference type="ARBA" id="ARBA00023163"/>
    </source>
</evidence>
<keyword evidence="3" id="KW-0804">Transcription</keyword>